<dbReference type="OrthoDB" id="10449887at2759"/>
<gene>
    <name evidence="1" type="ORF">SKAU_G00231710</name>
</gene>
<proteinExistence type="predicted"/>
<protein>
    <submittedName>
        <fullName evidence="1">Uncharacterized protein</fullName>
    </submittedName>
</protein>
<name>A0A9Q1F5W3_SYNKA</name>
<dbReference type="AlphaFoldDB" id="A0A9Q1F5W3"/>
<dbReference type="EMBL" id="JAINUF010000008">
    <property type="protein sequence ID" value="KAJ8351695.1"/>
    <property type="molecule type" value="Genomic_DNA"/>
</dbReference>
<evidence type="ECO:0000313" key="1">
    <source>
        <dbReference type="EMBL" id="KAJ8351695.1"/>
    </source>
</evidence>
<sequence>MLELCQQEVLCYSGMLISVPPLQGPLELERSLRVNSVYSSQVPRLGEVVIDVQTTQAPVGIGQPLDLPDAEGLTLEQHHQFPETIHHWPGVFTAHEEDFGKTDAILYKIPLETLPRVAKGIPLYLLVSNQSCSPCSRAC</sequence>
<comment type="caution">
    <text evidence="1">The sequence shown here is derived from an EMBL/GenBank/DDBJ whole genome shotgun (WGS) entry which is preliminary data.</text>
</comment>
<accession>A0A9Q1F5W3</accession>
<organism evidence="1 2">
    <name type="scientific">Synaphobranchus kaupii</name>
    <name type="common">Kaup's arrowtooth eel</name>
    <dbReference type="NCBI Taxonomy" id="118154"/>
    <lineage>
        <taxon>Eukaryota</taxon>
        <taxon>Metazoa</taxon>
        <taxon>Chordata</taxon>
        <taxon>Craniata</taxon>
        <taxon>Vertebrata</taxon>
        <taxon>Euteleostomi</taxon>
        <taxon>Actinopterygii</taxon>
        <taxon>Neopterygii</taxon>
        <taxon>Teleostei</taxon>
        <taxon>Anguilliformes</taxon>
        <taxon>Synaphobranchidae</taxon>
        <taxon>Synaphobranchus</taxon>
    </lineage>
</organism>
<evidence type="ECO:0000313" key="2">
    <source>
        <dbReference type="Proteomes" id="UP001152622"/>
    </source>
</evidence>
<dbReference type="Proteomes" id="UP001152622">
    <property type="component" value="Chromosome 8"/>
</dbReference>
<keyword evidence="2" id="KW-1185">Reference proteome</keyword>
<reference evidence="1" key="1">
    <citation type="journal article" date="2023" name="Science">
        <title>Genome structures resolve the early diversification of teleost fishes.</title>
        <authorList>
            <person name="Parey E."/>
            <person name="Louis A."/>
            <person name="Montfort J."/>
            <person name="Bouchez O."/>
            <person name="Roques C."/>
            <person name="Iampietro C."/>
            <person name="Lluch J."/>
            <person name="Castinel A."/>
            <person name="Donnadieu C."/>
            <person name="Desvignes T."/>
            <person name="Floi Bucao C."/>
            <person name="Jouanno E."/>
            <person name="Wen M."/>
            <person name="Mejri S."/>
            <person name="Dirks R."/>
            <person name="Jansen H."/>
            <person name="Henkel C."/>
            <person name="Chen W.J."/>
            <person name="Zahm M."/>
            <person name="Cabau C."/>
            <person name="Klopp C."/>
            <person name="Thompson A.W."/>
            <person name="Robinson-Rechavi M."/>
            <person name="Braasch I."/>
            <person name="Lecointre G."/>
            <person name="Bobe J."/>
            <person name="Postlethwait J.H."/>
            <person name="Berthelot C."/>
            <person name="Roest Crollius H."/>
            <person name="Guiguen Y."/>
        </authorList>
    </citation>
    <scope>NUCLEOTIDE SEQUENCE</scope>
    <source>
        <strain evidence="1">WJC10195</strain>
    </source>
</reference>